<evidence type="ECO:0000259" key="2">
    <source>
        <dbReference type="Pfam" id="PF07486"/>
    </source>
</evidence>
<keyword evidence="3" id="KW-0378">Hydrolase</keyword>
<dbReference type="EMBL" id="MT145055">
    <property type="protein sequence ID" value="QJI03066.1"/>
    <property type="molecule type" value="Genomic_DNA"/>
</dbReference>
<keyword evidence="1" id="KW-0812">Transmembrane</keyword>
<keyword evidence="1" id="KW-0472">Membrane</keyword>
<dbReference type="EMBL" id="MT142044">
    <property type="protein sequence ID" value="QJA73673.1"/>
    <property type="molecule type" value="Genomic_DNA"/>
</dbReference>
<dbReference type="AlphaFoldDB" id="A0A6M3JUF0"/>
<evidence type="ECO:0000256" key="1">
    <source>
        <dbReference type="SAM" id="Phobius"/>
    </source>
</evidence>
<dbReference type="Gene3D" id="1.10.10.2520">
    <property type="entry name" value="Cell wall hydrolase SleB, domain 1"/>
    <property type="match status" value="1"/>
</dbReference>
<dbReference type="InterPro" id="IPR042047">
    <property type="entry name" value="SleB_dom1"/>
</dbReference>
<dbReference type="Gene3D" id="6.20.240.60">
    <property type="match status" value="1"/>
</dbReference>
<protein>
    <submittedName>
        <fullName evidence="3">Putative cell wall hydrolase</fullName>
    </submittedName>
</protein>
<reference evidence="3" key="1">
    <citation type="submission" date="2020-03" db="EMBL/GenBank/DDBJ databases">
        <title>The deep terrestrial virosphere.</title>
        <authorList>
            <person name="Holmfeldt K."/>
            <person name="Nilsson E."/>
            <person name="Simone D."/>
            <person name="Lopez-Fernandez M."/>
            <person name="Wu X."/>
            <person name="de Brujin I."/>
            <person name="Lundin D."/>
            <person name="Andersson A."/>
            <person name="Bertilsson S."/>
            <person name="Dopson M."/>
        </authorList>
    </citation>
    <scope>NUCLEOTIDE SEQUENCE</scope>
    <source>
        <strain evidence="3">MM415A02280</strain>
        <strain evidence="4">MM415B03382</strain>
        <strain evidence="5">TM448B04023</strain>
    </source>
</reference>
<dbReference type="EMBL" id="MT142983">
    <property type="protein sequence ID" value="QJA91373.1"/>
    <property type="molecule type" value="Genomic_DNA"/>
</dbReference>
<organism evidence="3">
    <name type="scientific">viral metagenome</name>
    <dbReference type="NCBI Taxonomy" id="1070528"/>
    <lineage>
        <taxon>unclassified sequences</taxon>
        <taxon>metagenomes</taxon>
        <taxon>organismal metagenomes</taxon>
    </lineage>
</organism>
<dbReference type="GO" id="GO:0016787">
    <property type="term" value="F:hydrolase activity"/>
    <property type="evidence" value="ECO:0007669"/>
    <property type="project" value="UniProtKB-KW"/>
</dbReference>
<dbReference type="Pfam" id="PF07486">
    <property type="entry name" value="Hydrolase_2"/>
    <property type="match status" value="1"/>
</dbReference>
<sequence length="159" mass="18029">MSKLWTDGKPYPEISGKWLIISVAIILAVLCLFLVYGKVHAQTPSPAYLWKGLLAEASSEGYNGMYAVACVVRNRLNSGMNTGLTGLKRRDLDEFVRREGRKAEYLAKDIIRKVFEENGIDTTRGATHYENIETFGLPKWARSMVRTVKIGNHTFFKKR</sequence>
<name>A0A6M3JUF0_9ZZZZ</name>
<proteinExistence type="predicted"/>
<keyword evidence="1" id="KW-1133">Transmembrane helix</keyword>
<evidence type="ECO:0000313" key="3">
    <source>
        <dbReference type="EMBL" id="QJA73673.1"/>
    </source>
</evidence>
<evidence type="ECO:0000313" key="5">
    <source>
        <dbReference type="EMBL" id="QJI03066.1"/>
    </source>
</evidence>
<feature type="transmembrane region" description="Helical" evidence="1">
    <location>
        <begin position="18"/>
        <end position="36"/>
    </location>
</feature>
<accession>A0A6M3JUF0</accession>
<gene>
    <name evidence="3" type="ORF">MM415A02280_0003</name>
    <name evidence="4" type="ORF">MM415B03382_0004</name>
    <name evidence="5" type="ORF">TM448B04023_0006</name>
</gene>
<feature type="domain" description="Cell wall hydrolase SleB" evidence="2">
    <location>
        <begin position="59"/>
        <end position="156"/>
    </location>
</feature>
<evidence type="ECO:0000313" key="4">
    <source>
        <dbReference type="EMBL" id="QJA91373.1"/>
    </source>
</evidence>
<dbReference type="InterPro" id="IPR011105">
    <property type="entry name" value="Cell_wall_hydrolase_SleB"/>
</dbReference>